<evidence type="ECO:0000313" key="3">
    <source>
        <dbReference type="EMBL" id="KAF2862638.1"/>
    </source>
</evidence>
<proteinExistence type="predicted"/>
<evidence type="ECO:0000313" key="4">
    <source>
        <dbReference type="Proteomes" id="UP000799421"/>
    </source>
</evidence>
<feature type="compositionally biased region" description="Low complexity" evidence="1">
    <location>
        <begin position="42"/>
        <end position="56"/>
    </location>
</feature>
<protein>
    <recommendedName>
        <fullName evidence="2">AP complex mu/sigma subunit domain-containing protein</fullName>
    </recommendedName>
</protein>
<dbReference type="Pfam" id="PF01217">
    <property type="entry name" value="Clat_adaptor_s"/>
    <property type="match status" value="1"/>
</dbReference>
<dbReference type="OrthoDB" id="10261046at2759"/>
<evidence type="ECO:0000259" key="2">
    <source>
        <dbReference type="Pfam" id="PF01217"/>
    </source>
</evidence>
<dbReference type="EMBL" id="MU005965">
    <property type="protein sequence ID" value="KAF2862638.1"/>
    <property type="molecule type" value="Genomic_DNA"/>
</dbReference>
<gene>
    <name evidence="3" type="ORF">K470DRAFT_255918</name>
</gene>
<evidence type="ECO:0000256" key="1">
    <source>
        <dbReference type="SAM" id="MobiDB-lite"/>
    </source>
</evidence>
<dbReference type="InterPro" id="IPR022775">
    <property type="entry name" value="AP_mu_sigma_su"/>
</dbReference>
<reference evidence="3" key="1">
    <citation type="journal article" date="2020" name="Stud. Mycol.">
        <title>101 Dothideomycetes genomes: a test case for predicting lifestyles and emergence of pathogens.</title>
        <authorList>
            <person name="Haridas S."/>
            <person name="Albert R."/>
            <person name="Binder M."/>
            <person name="Bloem J."/>
            <person name="Labutti K."/>
            <person name="Salamov A."/>
            <person name="Andreopoulos B."/>
            <person name="Baker S."/>
            <person name="Barry K."/>
            <person name="Bills G."/>
            <person name="Bluhm B."/>
            <person name="Cannon C."/>
            <person name="Castanera R."/>
            <person name="Culley D."/>
            <person name="Daum C."/>
            <person name="Ezra D."/>
            <person name="Gonzalez J."/>
            <person name="Henrissat B."/>
            <person name="Kuo A."/>
            <person name="Liang C."/>
            <person name="Lipzen A."/>
            <person name="Lutzoni F."/>
            <person name="Magnuson J."/>
            <person name="Mondo S."/>
            <person name="Nolan M."/>
            <person name="Ohm R."/>
            <person name="Pangilinan J."/>
            <person name="Park H.-J."/>
            <person name="Ramirez L."/>
            <person name="Alfaro M."/>
            <person name="Sun H."/>
            <person name="Tritt A."/>
            <person name="Yoshinaga Y."/>
            <person name="Zwiers L.-H."/>
            <person name="Turgeon B."/>
            <person name="Goodwin S."/>
            <person name="Spatafora J."/>
            <person name="Crous P."/>
            <person name="Grigoriev I."/>
        </authorList>
    </citation>
    <scope>NUCLEOTIDE SEQUENCE</scope>
    <source>
        <strain evidence="3">CBS 480.64</strain>
    </source>
</reference>
<accession>A0A6A7C7K1</accession>
<dbReference type="SUPFAM" id="SSF64356">
    <property type="entry name" value="SNARE-like"/>
    <property type="match status" value="1"/>
</dbReference>
<organism evidence="3 4">
    <name type="scientific">Piedraia hortae CBS 480.64</name>
    <dbReference type="NCBI Taxonomy" id="1314780"/>
    <lineage>
        <taxon>Eukaryota</taxon>
        <taxon>Fungi</taxon>
        <taxon>Dikarya</taxon>
        <taxon>Ascomycota</taxon>
        <taxon>Pezizomycotina</taxon>
        <taxon>Dothideomycetes</taxon>
        <taxon>Dothideomycetidae</taxon>
        <taxon>Capnodiales</taxon>
        <taxon>Piedraiaceae</taxon>
        <taxon>Piedraia</taxon>
    </lineage>
</organism>
<feature type="domain" description="AP complex mu/sigma subunit" evidence="2">
    <location>
        <begin position="1"/>
        <end position="23"/>
    </location>
</feature>
<keyword evidence="4" id="KW-1185">Reference proteome</keyword>
<name>A0A6A7C7K1_9PEZI</name>
<feature type="region of interest" description="Disordered" evidence="1">
    <location>
        <begin position="83"/>
        <end position="107"/>
    </location>
</feature>
<sequence length="107" mass="12250">MINAVLIFNNKGQPRLTKFYTHLVPNPPFFHPNHPTKRSRIPPSNNASSQKSSPSSRAVRRAHANSYLSPLYYPPHPAERPYQMISPPYQMTLPPRQHLYHPTSPPS</sequence>
<dbReference type="InterPro" id="IPR011012">
    <property type="entry name" value="Longin-like_dom_sf"/>
</dbReference>
<dbReference type="AlphaFoldDB" id="A0A6A7C7K1"/>
<dbReference type="Gene3D" id="3.30.450.60">
    <property type="match status" value="1"/>
</dbReference>
<dbReference type="Proteomes" id="UP000799421">
    <property type="component" value="Unassembled WGS sequence"/>
</dbReference>
<feature type="region of interest" description="Disordered" evidence="1">
    <location>
        <begin position="27"/>
        <end position="62"/>
    </location>
</feature>